<keyword evidence="3 6" id="KW-0812">Transmembrane</keyword>
<keyword evidence="8" id="KW-1185">Reference proteome</keyword>
<name>A0ABS9U8M7_9BACL</name>
<feature type="transmembrane region" description="Helical" evidence="6">
    <location>
        <begin position="1082"/>
        <end position="1098"/>
    </location>
</feature>
<dbReference type="RefSeq" id="WP_241367607.1">
    <property type="nucleotide sequence ID" value="NZ_JAKZFC010000001.1"/>
</dbReference>
<dbReference type="InterPro" id="IPR050833">
    <property type="entry name" value="Poly_Biosynth_Transport"/>
</dbReference>
<reference evidence="7 8" key="1">
    <citation type="submission" date="2022-03" db="EMBL/GenBank/DDBJ databases">
        <authorList>
            <person name="Jo J.-H."/>
            <person name="Im W.-T."/>
        </authorList>
    </citation>
    <scope>NUCLEOTIDE SEQUENCE [LARGE SCALE GENOMIC DNA]</scope>
    <source>
        <strain evidence="7 8">MA9</strain>
    </source>
</reference>
<dbReference type="InterPro" id="IPR043748">
    <property type="entry name" value="DUF5693"/>
</dbReference>
<feature type="transmembrane region" description="Helical" evidence="6">
    <location>
        <begin position="232"/>
        <end position="252"/>
    </location>
</feature>
<feature type="transmembrane region" description="Helical" evidence="6">
    <location>
        <begin position="84"/>
        <end position="109"/>
    </location>
</feature>
<feature type="transmembrane region" description="Helical" evidence="6">
    <location>
        <begin position="870"/>
        <end position="890"/>
    </location>
</feature>
<evidence type="ECO:0000256" key="6">
    <source>
        <dbReference type="SAM" id="Phobius"/>
    </source>
</evidence>
<evidence type="ECO:0000256" key="3">
    <source>
        <dbReference type="ARBA" id="ARBA00022692"/>
    </source>
</evidence>
<dbReference type="InterPro" id="IPR024923">
    <property type="entry name" value="PG_synth_SpoVB"/>
</dbReference>
<feature type="transmembrane region" description="Helical" evidence="6">
    <location>
        <begin position="537"/>
        <end position="557"/>
    </location>
</feature>
<feature type="transmembrane region" description="Helical" evidence="6">
    <location>
        <begin position="897"/>
        <end position="915"/>
    </location>
</feature>
<feature type="transmembrane region" description="Helical" evidence="6">
    <location>
        <begin position="1136"/>
        <end position="1156"/>
    </location>
</feature>
<feature type="transmembrane region" description="Helical" evidence="6">
    <location>
        <begin position="990"/>
        <end position="1011"/>
    </location>
</feature>
<evidence type="ECO:0000313" key="7">
    <source>
        <dbReference type="EMBL" id="MCH7320593.1"/>
    </source>
</evidence>
<feature type="transmembrane region" description="Helical" evidence="6">
    <location>
        <begin position="40"/>
        <end position="63"/>
    </location>
</feature>
<dbReference type="PANTHER" id="PTHR30250:SF29">
    <property type="entry name" value="POLYSACCHARIDE BIOSYNTHESIS PROTEIN C-TERMINAL DOMAIN-CONTAINING PROTEIN"/>
    <property type="match status" value="1"/>
</dbReference>
<feature type="transmembrane region" description="Helical" evidence="6">
    <location>
        <begin position="414"/>
        <end position="435"/>
    </location>
</feature>
<dbReference type="Proteomes" id="UP001316087">
    <property type="component" value="Unassembled WGS sequence"/>
</dbReference>
<sequence>MSQSTLVKSTLILTIATLLSKILGSIFRVPLQNIAGDEVLGIFSLVYPVYMVALYLSVAGIPLAISKLIAEANTRGEAGQVKKIYLTASILAICFGVFSFTIIFSFSHVLADWLGGPSTRFALIVVALTLLVAPYMAVYRGFFQGYDDMRPTAISQVLEQLIRAVLIIVAAYVLVKMELSTEIIAGGVMIGSVLGALASLIYLRLRYQRSNVKVTSDEKYQSSDFSTWSGTILKISIPIAIGSVTMALFNFVDSFTATYSLKQIGITTQQEINYLYGLYGRGATLVQITTVFASSIILPLVPLITKKLAQNDVAGTRSVIEQTYRMTHLITWPAAMGLLALTLPLNLALYTNIEGSSMLAIINASAVFTSLTLVSTGILQGMNKAKLAAYIILVGVALKIVLNIVLIQQYGLEGAAWSTLIVYAVVFIVNTLFILRKIPFSAFNATILKIIISSIIMAVIVGLPTLWFDVANFGRMLALGYVFVAIAIGGVVYFALLWVLRAIHPEDLKRIPVLGKKLQLKERNGGNRTTMKNKRTWLWAAILILLLAGSIGFINRWNAEQNSHNYEVIIPYEEILTLSMESELSVDDILSELKDAGLTTVSLSPLSLKDLQNQNVLTIFEENELASMLRFTPYRDEVDVKKTGFYISIPENEHYQKLITNTIDVESTKIGDESFYFLASSDEFYDLDTPIGYDEQALQTIEQHNLLHVFRATNAETDEVNGKIVSQLVEMKNESTSGLLGMGEETIGFGQTSQPKFVDRLEEAGYFFYLIEGGPLKGEQAIARQTDYDIVRLHSIDINRQPTLTNQVMVERTVRAIKERNIKSIFYHLKTKGDVEENLELATDYLTDIQSAVPSSFTLGKPTTLDKVTIPSWSTAFILLAGVLFTYMMFSIIKCHPLRLVATVGMILLAVAYFLLDRLLFIQVFALIIAVLTPIYAVMSTAKGSRKIGNILVQYVKAIAISAIGIAIVVGLLNGNPFLTGIEAFRGVKLVYVIPIAGVIVLVIMQMYNIFENGSKHALTRTVKLVNMEVRYWHLLLFVVIAAVGVFYITRTGNSGTASALELALRQWLENTLYVRPRTKEFLIGFPFFVLALYVMGINRKLGSILLVPGVIGFLSIMNTFTHLHIPLDVSLLRTFYSVVFGFVIGLVFIGIYIVLAKLVKKAIARWS</sequence>
<keyword evidence="4 6" id="KW-1133">Transmembrane helix</keyword>
<feature type="transmembrane region" description="Helical" evidence="6">
    <location>
        <begin position="356"/>
        <end position="375"/>
    </location>
</feature>
<feature type="transmembrane region" description="Helical" evidence="6">
    <location>
        <begin position="121"/>
        <end position="139"/>
    </location>
</feature>
<feature type="transmembrane region" description="Helical" evidence="6">
    <location>
        <begin position="326"/>
        <end position="350"/>
    </location>
</feature>
<feature type="transmembrane region" description="Helical" evidence="6">
    <location>
        <begin position="447"/>
        <end position="467"/>
    </location>
</feature>
<dbReference type="PANTHER" id="PTHR30250">
    <property type="entry name" value="PST FAMILY PREDICTED COLANIC ACID TRANSPORTER"/>
    <property type="match status" value="1"/>
</dbReference>
<feature type="transmembrane region" description="Helical" evidence="6">
    <location>
        <begin position="183"/>
        <end position="203"/>
    </location>
</feature>
<feature type="transmembrane region" description="Helical" evidence="6">
    <location>
        <begin position="1032"/>
        <end position="1050"/>
    </location>
</feature>
<feature type="transmembrane region" description="Helical" evidence="6">
    <location>
        <begin position="479"/>
        <end position="500"/>
    </location>
</feature>
<dbReference type="CDD" id="cd13124">
    <property type="entry name" value="MATE_SpoVB_like"/>
    <property type="match status" value="1"/>
</dbReference>
<proteinExistence type="predicted"/>
<keyword evidence="5 6" id="KW-0472">Membrane</keyword>
<dbReference type="Pfam" id="PF18949">
    <property type="entry name" value="DUF5693"/>
    <property type="match status" value="1"/>
</dbReference>
<dbReference type="Pfam" id="PF01943">
    <property type="entry name" value="Polysacc_synt"/>
    <property type="match status" value="1"/>
</dbReference>
<evidence type="ECO:0000256" key="4">
    <source>
        <dbReference type="ARBA" id="ARBA00022989"/>
    </source>
</evidence>
<dbReference type="EMBL" id="JAKZFC010000001">
    <property type="protein sequence ID" value="MCH7320593.1"/>
    <property type="molecule type" value="Genomic_DNA"/>
</dbReference>
<evidence type="ECO:0000256" key="5">
    <source>
        <dbReference type="ARBA" id="ARBA00023136"/>
    </source>
</evidence>
<feature type="transmembrane region" description="Helical" evidence="6">
    <location>
        <begin position="1105"/>
        <end position="1124"/>
    </location>
</feature>
<evidence type="ECO:0000313" key="8">
    <source>
        <dbReference type="Proteomes" id="UP001316087"/>
    </source>
</evidence>
<evidence type="ECO:0000256" key="2">
    <source>
        <dbReference type="ARBA" id="ARBA00022475"/>
    </source>
</evidence>
<feature type="transmembrane region" description="Helical" evidence="6">
    <location>
        <begin position="387"/>
        <end position="408"/>
    </location>
</feature>
<keyword evidence="2" id="KW-1003">Cell membrane</keyword>
<dbReference type="InterPro" id="IPR002797">
    <property type="entry name" value="Polysacc_synth"/>
</dbReference>
<gene>
    <name evidence="7" type="ORF">LZ480_01730</name>
</gene>
<organism evidence="7 8">
    <name type="scientific">Solibacillus palustris</name>
    <dbReference type="NCBI Taxonomy" id="2908203"/>
    <lineage>
        <taxon>Bacteria</taxon>
        <taxon>Bacillati</taxon>
        <taxon>Bacillota</taxon>
        <taxon>Bacilli</taxon>
        <taxon>Bacillales</taxon>
        <taxon>Caryophanaceae</taxon>
        <taxon>Solibacillus</taxon>
    </lineage>
</organism>
<comment type="subcellular location">
    <subcellularLocation>
        <location evidence="1">Cell membrane</location>
        <topology evidence="1">Multi-pass membrane protein</topology>
    </subcellularLocation>
</comment>
<feature type="transmembrane region" description="Helical" evidence="6">
    <location>
        <begin position="921"/>
        <end position="939"/>
    </location>
</feature>
<protein>
    <submittedName>
        <fullName evidence="7">DUF5693 family protein</fullName>
    </submittedName>
</protein>
<evidence type="ECO:0000256" key="1">
    <source>
        <dbReference type="ARBA" id="ARBA00004651"/>
    </source>
</evidence>
<accession>A0ABS9U8M7</accession>
<comment type="caution">
    <text evidence="7">The sequence shown here is derived from an EMBL/GenBank/DDBJ whole genome shotgun (WGS) entry which is preliminary data.</text>
</comment>
<feature type="transmembrane region" description="Helical" evidence="6">
    <location>
        <begin position="285"/>
        <end position="305"/>
    </location>
</feature>
<feature type="transmembrane region" description="Helical" evidence="6">
    <location>
        <begin position="951"/>
        <end position="970"/>
    </location>
</feature>
<feature type="transmembrane region" description="Helical" evidence="6">
    <location>
        <begin position="160"/>
        <end position="177"/>
    </location>
</feature>